<keyword evidence="5 13" id="KW-1133">Transmembrane helix</keyword>
<dbReference type="SUPFAM" id="SSF49785">
    <property type="entry name" value="Galactose-binding domain-like"/>
    <property type="match status" value="1"/>
</dbReference>
<keyword evidence="7" id="KW-0325">Glycoprotein</keyword>
<feature type="compositionally biased region" description="Polar residues" evidence="12">
    <location>
        <begin position="630"/>
        <end position="641"/>
    </location>
</feature>
<feature type="compositionally biased region" description="Basic and acidic residues" evidence="12">
    <location>
        <begin position="548"/>
        <end position="559"/>
    </location>
</feature>
<keyword evidence="16" id="KW-1185">Reference proteome</keyword>
<feature type="compositionally biased region" description="Low complexity" evidence="12">
    <location>
        <begin position="1437"/>
        <end position="1491"/>
    </location>
</feature>
<feature type="compositionally biased region" description="Basic and acidic residues" evidence="12">
    <location>
        <begin position="105"/>
        <end position="124"/>
    </location>
</feature>
<sequence length="1613" mass="173176">MKPSLCYTYCTLLLVSFVSSCTLFILVASETLKPTGDDHSQQIYHYHHHQQQRHGARAVQPTAGNPDGSVTGNDGATQAAGSVPTGGGNLGLGRISAPGSMPQKVVRESHPHFDGHSGEHEGKRLNVRPLKRPSSSGGGKITSKKDILIEKPSPQPEEPPDLKDVIFLDTISKNVGVTNSGLQDIPGPPSVITLVDNQHRELSSIESKLEENLEATLKNLSHNNVLNVPGSAGVSLHGDEEQHTQQPQQETTDGDEQESNNGTIEAEGTVQVEPSAVEQQDQPLLVMVPVDDGKPTREQVQDTATEDTNSTPELKPREVNLTEENPMPVFSEWAQKQMAEAEKKLGEVVNASAMKKGTKPAGSKTGGPMKLRAKNYAAPECGAKIIASNPEAQSTGSVLTAPKDEYLLNPCTSKIWFVVELCEPVQAERIELANFELFSSSPKEFSVSVSNRFPTRDWANVGQFTAKDERDVQSFPLHPHLFGKFVRVEILSHYNQEHFCPVSLFRLYGTSEFEAFETDNTPLQPDDDEDEDEEEALATLAEREVALEGTLHDREHKEPSPVMNEGGIEGTPHFVDPSGMRGGQETSTGGSVDGTGKKTGGKHPNNILKSAGEVVMNMVKKAAEALGKTGNDSNDDSSNGTAEGGGSDLSFARGTVLQEGTTPSPSPSSSTQSSSSSCVTLAYTIRCVNCTDRFRARLESTVNCKHNLLTSLLGIARIGRSFDSAQHFLCANVLGFNLPRAVDTDAHELGESAVCLNMRYSVLNLLPDELVAGLCNVVAYNLKLIPTNGGEQQHPSENDESKPTWSREEGATPGEDHRGEVQIGEKRIIEGDIPTHQHSNDVNGQKSGQQDQEQHASIRVEHSIDVAHTADSEGGSSTQHTIPPKEDVNMYNVATETPPPSDGAAGGLDEPGQNLPPAPVAATGQQDHHLHDREKEDHQHHWETIDETEGIPIGGVTGGPSGTGSTMVASSSNGPSSMATASTGTQKVQPESVFLRLSNRIKALERNMSLSGQYLEELSRRYRKQVEELQHSYAKTLHEIEEQNRRMRDSETSLREVNDQLRRDLFEFQTMVADWRNVVLAVLGVVVLLLLILILFVRSVLAQGGRRGALAVDNQRPAPLPQSVIDRELAQVGSDARPIRGRMLRRKSIDGMPVAGGCSGATVSAGDGSVSCVSSSSGVIIATAETSTGGSSMSPARLRMKRPSEEALNISGTYVNLLIDDGGVNVVQRNQTQTLVPVAGDRKKSKHKHRKVSAPSMMITVGNVITSTPSTVVPATTVGDRYELPKRSTSMVEPREQRFRLVNGTDGQSSLSPDHIRNRIDELPFLEDNDEFIIPTASDLSYDEFMPGSTASSGAIAAMREELVDGGVINGSETTEDVSELPTDLAGRTSADANGVVETKKSSSRRLSSPAFFKTSLLRSSLGSKKRSSKKATNGDSHSQAAGSSGTSSNTSSTSNTSSHSHSSNSSNLSGSSGQHSTAATTTATSAANGTTGSGEGESSKDSWYRWWSENRKQERSPSSTTAAAVSSSQQDATTNSSASSTKQARRDRLKAKSESPPTVKESASEQQQIPVKLSVSFNGDLTGNGGSNSTNGLEDRKSGSRGSIRRLFRKVF</sequence>
<evidence type="ECO:0000256" key="10">
    <source>
        <dbReference type="ARBA" id="ARBA00064635"/>
    </source>
</evidence>
<evidence type="ECO:0000256" key="7">
    <source>
        <dbReference type="ARBA" id="ARBA00023180"/>
    </source>
</evidence>
<feature type="compositionally biased region" description="Basic and acidic residues" evidence="12">
    <location>
        <begin position="291"/>
        <end position="300"/>
    </location>
</feature>
<accession>A0AAG5D8E3</accession>
<evidence type="ECO:0000256" key="1">
    <source>
        <dbReference type="ARBA" id="ARBA00004389"/>
    </source>
</evidence>
<evidence type="ECO:0000256" key="8">
    <source>
        <dbReference type="ARBA" id="ARBA00046288"/>
    </source>
</evidence>
<dbReference type="PANTHER" id="PTHR12953">
    <property type="entry name" value="MEMBRANE PROTEIN CH1 RELATED"/>
    <property type="match status" value="1"/>
</dbReference>
<feature type="compositionally biased region" description="Polar residues" evidence="12">
    <location>
        <begin position="68"/>
        <end position="80"/>
    </location>
</feature>
<keyword evidence="6 13" id="KW-0472">Membrane</keyword>
<feature type="compositionally biased region" description="Polar residues" evidence="12">
    <location>
        <begin position="301"/>
        <end position="312"/>
    </location>
</feature>
<dbReference type="InterPro" id="IPR045120">
    <property type="entry name" value="Suco/Slp1-like"/>
</dbReference>
<feature type="compositionally biased region" description="Acidic residues" evidence="12">
    <location>
        <begin position="525"/>
        <end position="536"/>
    </location>
</feature>
<comment type="similarity">
    <text evidence="9">Belongs to the SLP1 family.</text>
</comment>
<dbReference type="PANTHER" id="PTHR12953:SF0">
    <property type="entry name" value="SUN DOMAIN-CONTAINING OSSIFICATION FACTOR"/>
    <property type="match status" value="1"/>
</dbReference>
<evidence type="ECO:0000313" key="16">
    <source>
        <dbReference type="Proteomes" id="UP000075880"/>
    </source>
</evidence>
<feature type="region of interest" description="Disordered" evidence="12">
    <location>
        <begin position="46"/>
        <end position="162"/>
    </location>
</feature>
<dbReference type="EnsemblMetazoa" id="ENSAATROPT007970">
    <property type="protein sequence ID" value="ENSAATROPP007155"/>
    <property type="gene ID" value="ENSAATROPG006510"/>
</dbReference>
<evidence type="ECO:0000259" key="14">
    <source>
        <dbReference type="PROSITE" id="PS51469"/>
    </source>
</evidence>
<comment type="subunit">
    <text evidence="10">Interacts with EMP65.</text>
</comment>
<keyword evidence="11" id="KW-0175">Coiled coil</keyword>
<reference evidence="15" key="1">
    <citation type="submission" date="2024-04" db="UniProtKB">
        <authorList>
            <consortium name="EnsemblMetazoa"/>
        </authorList>
    </citation>
    <scope>IDENTIFICATION</scope>
    <source>
        <strain evidence="15">EBRO</strain>
    </source>
</reference>
<dbReference type="Pfam" id="PF07738">
    <property type="entry name" value="Sad1_UNC"/>
    <property type="match status" value="1"/>
</dbReference>
<evidence type="ECO:0000256" key="12">
    <source>
        <dbReference type="SAM" id="MobiDB-lite"/>
    </source>
</evidence>
<feature type="compositionally biased region" description="Basic residues" evidence="12">
    <location>
        <begin position="46"/>
        <end position="56"/>
    </location>
</feature>
<feature type="coiled-coil region" evidence="11">
    <location>
        <begin position="1026"/>
        <end position="1060"/>
    </location>
</feature>
<evidence type="ECO:0000256" key="4">
    <source>
        <dbReference type="ARBA" id="ARBA00022824"/>
    </source>
</evidence>
<feature type="region of interest" description="Disordered" evidence="12">
    <location>
        <begin position="1423"/>
        <end position="1606"/>
    </location>
</feature>
<feature type="region of interest" description="Disordered" evidence="12">
    <location>
        <begin position="787"/>
        <end position="821"/>
    </location>
</feature>
<feature type="region of interest" description="Disordered" evidence="12">
    <location>
        <begin position="224"/>
        <end position="313"/>
    </location>
</feature>
<keyword evidence="2 13" id="KW-0812">Transmembrane</keyword>
<feature type="region of interest" description="Disordered" evidence="12">
    <location>
        <begin position="870"/>
        <end position="986"/>
    </location>
</feature>
<name>A0AAG5D8E3_ANOAO</name>
<evidence type="ECO:0000256" key="6">
    <source>
        <dbReference type="ARBA" id="ARBA00023136"/>
    </source>
</evidence>
<comment type="subcellular location">
    <subcellularLocation>
        <location evidence="8">Endomembrane system</location>
        <topology evidence="8">Single-pass type I membrane protein</topology>
    </subcellularLocation>
    <subcellularLocation>
        <location evidence="1">Endoplasmic reticulum membrane</location>
        <topology evidence="1">Single-pass membrane protein</topology>
    </subcellularLocation>
</comment>
<dbReference type="Proteomes" id="UP000075880">
    <property type="component" value="Unassembled WGS sequence"/>
</dbReference>
<feature type="region of interest" description="Disordered" evidence="12">
    <location>
        <begin position="627"/>
        <end position="650"/>
    </location>
</feature>
<feature type="region of interest" description="Disordered" evidence="12">
    <location>
        <begin position="548"/>
        <end position="607"/>
    </location>
</feature>
<evidence type="ECO:0000256" key="3">
    <source>
        <dbReference type="ARBA" id="ARBA00022729"/>
    </source>
</evidence>
<feature type="compositionally biased region" description="Polar residues" evidence="12">
    <location>
        <begin position="967"/>
        <end position="986"/>
    </location>
</feature>
<organism evidence="15 16">
    <name type="scientific">Anopheles atroparvus</name>
    <name type="common">European mosquito</name>
    <dbReference type="NCBI Taxonomy" id="41427"/>
    <lineage>
        <taxon>Eukaryota</taxon>
        <taxon>Metazoa</taxon>
        <taxon>Ecdysozoa</taxon>
        <taxon>Arthropoda</taxon>
        <taxon>Hexapoda</taxon>
        <taxon>Insecta</taxon>
        <taxon>Pterygota</taxon>
        <taxon>Neoptera</taxon>
        <taxon>Endopterygota</taxon>
        <taxon>Diptera</taxon>
        <taxon>Nematocera</taxon>
        <taxon>Culicoidea</taxon>
        <taxon>Culicidae</taxon>
        <taxon>Anophelinae</taxon>
        <taxon>Anopheles</taxon>
    </lineage>
</organism>
<feature type="compositionally biased region" description="Basic and acidic residues" evidence="12">
    <location>
        <begin position="1545"/>
        <end position="1554"/>
    </location>
</feature>
<proteinExistence type="inferred from homology"/>
<feature type="domain" description="SUN" evidence="14">
    <location>
        <begin position="350"/>
        <end position="512"/>
    </location>
</feature>
<feature type="compositionally biased region" description="Basic and acidic residues" evidence="12">
    <location>
        <begin position="1498"/>
        <end position="1516"/>
    </location>
</feature>
<dbReference type="PROSITE" id="PS51469">
    <property type="entry name" value="SUN"/>
    <property type="match status" value="1"/>
</dbReference>
<dbReference type="InterPro" id="IPR008979">
    <property type="entry name" value="Galactose-bd-like_sf"/>
</dbReference>
<evidence type="ECO:0000256" key="9">
    <source>
        <dbReference type="ARBA" id="ARBA00061226"/>
    </source>
</evidence>
<dbReference type="InterPro" id="IPR012919">
    <property type="entry name" value="SUN_dom"/>
</dbReference>
<evidence type="ECO:0000256" key="2">
    <source>
        <dbReference type="ARBA" id="ARBA00022692"/>
    </source>
</evidence>
<feature type="region of interest" description="Disordered" evidence="12">
    <location>
        <begin position="834"/>
        <end position="856"/>
    </location>
</feature>
<dbReference type="GO" id="GO:0005789">
    <property type="term" value="C:endoplasmic reticulum membrane"/>
    <property type="evidence" value="ECO:0007669"/>
    <property type="project" value="UniProtKB-SubCell"/>
</dbReference>
<dbReference type="FunFam" id="2.60.120.260:FF:000099">
    <property type="entry name" value="Uncharacterized protein, isoform C"/>
    <property type="match status" value="1"/>
</dbReference>
<feature type="region of interest" description="Disordered" evidence="12">
    <location>
        <begin position="516"/>
        <end position="536"/>
    </location>
</feature>
<feature type="compositionally biased region" description="Gly residues" evidence="12">
    <location>
        <begin position="952"/>
        <end position="962"/>
    </location>
</feature>
<evidence type="ECO:0000256" key="5">
    <source>
        <dbReference type="ARBA" id="ARBA00022989"/>
    </source>
</evidence>
<evidence type="ECO:0000256" key="13">
    <source>
        <dbReference type="SAM" id="Phobius"/>
    </source>
</evidence>
<dbReference type="PROSITE" id="PS51257">
    <property type="entry name" value="PROKAR_LIPOPROTEIN"/>
    <property type="match status" value="1"/>
</dbReference>
<feature type="transmembrane region" description="Helical" evidence="13">
    <location>
        <begin position="1078"/>
        <end position="1097"/>
    </location>
</feature>
<keyword evidence="3" id="KW-0732">Signal</keyword>
<feature type="compositionally biased region" description="Low complexity" evidence="12">
    <location>
        <begin position="1517"/>
        <end position="1535"/>
    </location>
</feature>
<evidence type="ECO:0000256" key="11">
    <source>
        <dbReference type="SAM" id="Coils"/>
    </source>
</evidence>
<dbReference type="GO" id="GO:0034975">
    <property type="term" value="P:protein folding in endoplasmic reticulum"/>
    <property type="evidence" value="ECO:0007669"/>
    <property type="project" value="TreeGrafter"/>
</dbReference>
<feature type="compositionally biased region" description="Basic and acidic residues" evidence="12">
    <location>
        <begin position="926"/>
        <end position="944"/>
    </location>
</feature>
<feature type="region of interest" description="Disordered" evidence="12">
    <location>
        <begin position="1368"/>
        <end position="1405"/>
    </location>
</feature>
<evidence type="ECO:0000313" key="15">
    <source>
        <dbReference type="EnsemblMetazoa" id="ENSAATROPP007155"/>
    </source>
</evidence>
<keyword evidence="4" id="KW-0256">Endoplasmic reticulum</keyword>
<feature type="compositionally biased region" description="Polar residues" evidence="12">
    <location>
        <begin position="840"/>
        <end position="851"/>
    </location>
</feature>
<feature type="compositionally biased region" description="Basic and acidic residues" evidence="12">
    <location>
        <begin position="794"/>
        <end position="821"/>
    </location>
</feature>
<protein>
    <recommendedName>
        <fullName evidence="14">SUN domain-containing protein</fullName>
    </recommendedName>
</protein>